<keyword evidence="3" id="KW-0238">DNA-binding</keyword>
<sequence>MPIYTMKQVCEAANMKYETLKFYCNQGLIPHVKRDKNNHRIFDEHDLGWVKSLNCLKNCDFTIAEMKKYLALCLEGVPSIPTRQQMLARKDEALHEKIAAIQEAIDYIAWKQGFYRDVLSGKIPYKSDLLPSDDGDGTDEK</sequence>
<dbReference type="SUPFAM" id="SSF46955">
    <property type="entry name" value="Putative DNA-binding domain"/>
    <property type="match status" value="1"/>
</dbReference>
<evidence type="ECO:0000256" key="4">
    <source>
        <dbReference type="ARBA" id="ARBA00023163"/>
    </source>
</evidence>
<evidence type="ECO:0000313" key="6">
    <source>
        <dbReference type="EMBL" id="EEX68033.1"/>
    </source>
</evidence>
<keyword evidence="1" id="KW-0678">Repressor</keyword>
<dbReference type="EMBL" id="ABWK02000020">
    <property type="protein sequence ID" value="EEX68033.1"/>
    <property type="molecule type" value="Genomic_DNA"/>
</dbReference>
<dbReference type="CDD" id="cd01109">
    <property type="entry name" value="HTH_YyaN"/>
    <property type="match status" value="1"/>
</dbReference>
<keyword evidence="7" id="KW-1185">Reference proteome</keyword>
<dbReference type="Gene3D" id="1.10.1660.10">
    <property type="match status" value="1"/>
</dbReference>
<dbReference type="Pfam" id="PF13411">
    <property type="entry name" value="MerR_1"/>
    <property type="match status" value="1"/>
</dbReference>
<name>C9KP78_9FIRM</name>
<dbReference type="InterPro" id="IPR047057">
    <property type="entry name" value="MerR_fam"/>
</dbReference>
<gene>
    <name evidence="6" type="ORF">MITSMUL_05033</name>
</gene>
<evidence type="ECO:0000256" key="2">
    <source>
        <dbReference type="ARBA" id="ARBA00023015"/>
    </source>
</evidence>
<dbReference type="Proteomes" id="UP000003671">
    <property type="component" value="Unassembled WGS sequence"/>
</dbReference>
<dbReference type="HOGENOM" id="CLU_060077_8_0_9"/>
<dbReference type="GO" id="GO:0003677">
    <property type="term" value="F:DNA binding"/>
    <property type="evidence" value="ECO:0007669"/>
    <property type="project" value="UniProtKB-KW"/>
</dbReference>
<proteinExistence type="predicted"/>
<reference evidence="6" key="1">
    <citation type="submission" date="2009-09" db="EMBL/GenBank/DDBJ databases">
        <authorList>
            <person name="Weinstock G."/>
            <person name="Sodergren E."/>
            <person name="Clifton S."/>
            <person name="Fulton L."/>
            <person name="Fulton B."/>
            <person name="Courtney L."/>
            <person name="Fronick C."/>
            <person name="Harrison M."/>
            <person name="Strong C."/>
            <person name="Farmer C."/>
            <person name="Delahaunty K."/>
            <person name="Markovic C."/>
            <person name="Hall O."/>
            <person name="Minx P."/>
            <person name="Tomlinson C."/>
            <person name="Mitreva M."/>
            <person name="Nelson J."/>
            <person name="Hou S."/>
            <person name="Wollam A."/>
            <person name="Pepin K.H."/>
            <person name="Johnson M."/>
            <person name="Bhonagiri V."/>
            <person name="Nash W.E."/>
            <person name="Warren W."/>
            <person name="Chinwalla A."/>
            <person name="Mardis E.R."/>
            <person name="Wilson R.K."/>
        </authorList>
    </citation>
    <scope>NUCLEOTIDE SEQUENCE [LARGE SCALE GENOMIC DNA]</scope>
    <source>
        <strain evidence="6">DSM 20544</strain>
    </source>
</reference>
<feature type="domain" description="HTH merR-type" evidence="5">
    <location>
        <begin position="1"/>
        <end position="72"/>
    </location>
</feature>
<evidence type="ECO:0000256" key="3">
    <source>
        <dbReference type="ARBA" id="ARBA00023125"/>
    </source>
</evidence>
<evidence type="ECO:0000313" key="7">
    <source>
        <dbReference type="Proteomes" id="UP000003671"/>
    </source>
</evidence>
<accession>C9KP78</accession>
<protein>
    <submittedName>
        <fullName evidence="6">Transcriptional regulator, MerR family</fullName>
    </submittedName>
</protein>
<dbReference type="RefSeq" id="WP_005842046.1">
    <property type="nucleotide sequence ID" value="NZ_GG697142.2"/>
</dbReference>
<dbReference type="eggNOG" id="COG0789">
    <property type="taxonomic scope" value="Bacteria"/>
</dbReference>
<dbReference type="InterPro" id="IPR000551">
    <property type="entry name" value="MerR-type_HTH_dom"/>
</dbReference>
<comment type="caution">
    <text evidence="6">The sequence shown here is derived from an EMBL/GenBank/DDBJ whole genome shotgun (WGS) entry which is preliminary data.</text>
</comment>
<dbReference type="PANTHER" id="PTHR30204">
    <property type="entry name" value="REDOX-CYCLING DRUG-SENSING TRANSCRIPTIONAL ACTIVATOR SOXR"/>
    <property type="match status" value="1"/>
</dbReference>
<dbReference type="GeneID" id="93481993"/>
<dbReference type="AlphaFoldDB" id="C9KP78"/>
<evidence type="ECO:0000256" key="1">
    <source>
        <dbReference type="ARBA" id="ARBA00022491"/>
    </source>
</evidence>
<dbReference type="InterPro" id="IPR009061">
    <property type="entry name" value="DNA-bd_dom_put_sf"/>
</dbReference>
<dbReference type="PATRIC" id="fig|500635.8.peg.1700"/>
<dbReference type="SMART" id="SM00422">
    <property type="entry name" value="HTH_MERR"/>
    <property type="match status" value="1"/>
</dbReference>
<dbReference type="PANTHER" id="PTHR30204:SF69">
    <property type="entry name" value="MERR-FAMILY TRANSCRIPTIONAL REGULATOR"/>
    <property type="match status" value="1"/>
</dbReference>
<dbReference type="STRING" id="500635.MITSMUL_05033"/>
<keyword evidence="2" id="KW-0805">Transcription regulation</keyword>
<organism evidence="6 7">
    <name type="scientific">Mitsuokella multacida DSM 20544</name>
    <dbReference type="NCBI Taxonomy" id="500635"/>
    <lineage>
        <taxon>Bacteria</taxon>
        <taxon>Bacillati</taxon>
        <taxon>Bacillota</taxon>
        <taxon>Negativicutes</taxon>
        <taxon>Selenomonadales</taxon>
        <taxon>Selenomonadaceae</taxon>
        <taxon>Mitsuokella</taxon>
    </lineage>
</organism>
<keyword evidence="4" id="KW-0804">Transcription</keyword>
<evidence type="ECO:0000259" key="5">
    <source>
        <dbReference type="PROSITE" id="PS50937"/>
    </source>
</evidence>
<dbReference type="PROSITE" id="PS50937">
    <property type="entry name" value="HTH_MERR_2"/>
    <property type="match status" value="1"/>
</dbReference>
<dbReference type="GO" id="GO:0003700">
    <property type="term" value="F:DNA-binding transcription factor activity"/>
    <property type="evidence" value="ECO:0007669"/>
    <property type="project" value="InterPro"/>
</dbReference>